<dbReference type="InterPro" id="IPR013783">
    <property type="entry name" value="Ig-like_fold"/>
</dbReference>
<evidence type="ECO:0000313" key="4">
    <source>
        <dbReference type="Proteomes" id="UP000694410"/>
    </source>
</evidence>
<feature type="domain" description="Immunoglobulin-like beta-sandwich" evidence="2">
    <location>
        <begin position="40"/>
        <end position="83"/>
    </location>
</feature>
<keyword evidence="4" id="KW-1185">Reference proteome</keyword>
<organism evidence="3 4">
    <name type="scientific">Cyanistes caeruleus</name>
    <name type="common">Eurasian blue tit</name>
    <name type="synonym">Parus caeruleus</name>
    <dbReference type="NCBI Taxonomy" id="156563"/>
    <lineage>
        <taxon>Eukaryota</taxon>
        <taxon>Metazoa</taxon>
        <taxon>Chordata</taxon>
        <taxon>Craniata</taxon>
        <taxon>Vertebrata</taxon>
        <taxon>Euteleostomi</taxon>
        <taxon>Archelosauria</taxon>
        <taxon>Archosauria</taxon>
        <taxon>Dinosauria</taxon>
        <taxon>Saurischia</taxon>
        <taxon>Theropoda</taxon>
        <taxon>Coelurosauria</taxon>
        <taxon>Aves</taxon>
        <taxon>Neognathae</taxon>
        <taxon>Neoaves</taxon>
        <taxon>Telluraves</taxon>
        <taxon>Australaves</taxon>
        <taxon>Passeriformes</taxon>
        <taxon>Paridae</taxon>
        <taxon>Cyanistes</taxon>
    </lineage>
</organism>
<evidence type="ECO:0000256" key="1">
    <source>
        <dbReference type="ARBA" id="ARBA00023319"/>
    </source>
</evidence>
<dbReference type="SUPFAM" id="SSF48726">
    <property type="entry name" value="Immunoglobulin"/>
    <property type="match status" value="1"/>
</dbReference>
<dbReference type="Pfam" id="PF00047">
    <property type="entry name" value="ig"/>
    <property type="match status" value="1"/>
</dbReference>
<keyword evidence="1" id="KW-0393">Immunoglobulin domain</keyword>
<reference evidence="3" key="1">
    <citation type="submission" date="2025-08" db="UniProtKB">
        <authorList>
            <consortium name="Ensembl"/>
        </authorList>
    </citation>
    <scope>IDENTIFICATION</scope>
</reference>
<name>A0A8C0USF6_CYACU</name>
<accession>A0A8C0USF6</accession>
<sequence>NFLPTQVLQGCVFLSSSMHFTSQLSLLSFSPGWALQQSPDTVVRVGDPVTLECSASQKSFVNMYWYKLAMEKDASMQLVVYSVEGGKADIEKEFQNRQYSIAQTFPALCLTEPRFLHFHFTCPPALLEGQCTYACLSVFCMVSNWHSGEAAVAWVSSACEQSSREVSLAELE</sequence>
<dbReference type="Proteomes" id="UP000694410">
    <property type="component" value="Unplaced"/>
</dbReference>
<dbReference type="InterPro" id="IPR013151">
    <property type="entry name" value="Immunoglobulin_dom"/>
</dbReference>
<protein>
    <recommendedName>
        <fullName evidence="2">Immunoglobulin-like beta-sandwich domain-containing protein</fullName>
    </recommendedName>
</protein>
<dbReference type="InterPro" id="IPR036179">
    <property type="entry name" value="Ig-like_dom_sf"/>
</dbReference>
<reference evidence="3" key="2">
    <citation type="submission" date="2025-09" db="UniProtKB">
        <authorList>
            <consortium name="Ensembl"/>
        </authorList>
    </citation>
    <scope>IDENTIFICATION</scope>
</reference>
<dbReference type="AlphaFoldDB" id="A0A8C0USF6"/>
<evidence type="ECO:0000259" key="2">
    <source>
        <dbReference type="Pfam" id="PF00047"/>
    </source>
</evidence>
<dbReference type="Ensembl" id="ENSCCET00000018269.1">
    <property type="protein sequence ID" value="ENSCCEP00000011686.1"/>
    <property type="gene ID" value="ENSCCEG00000011390.1"/>
</dbReference>
<proteinExistence type="predicted"/>
<dbReference type="Gene3D" id="2.60.40.10">
    <property type="entry name" value="Immunoglobulins"/>
    <property type="match status" value="1"/>
</dbReference>
<evidence type="ECO:0000313" key="3">
    <source>
        <dbReference type="Ensembl" id="ENSCCEP00000011686.1"/>
    </source>
</evidence>